<dbReference type="InterPro" id="IPR003313">
    <property type="entry name" value="AraC-bd"/>
</dbReference>
<reference evidence="5" key="1">
    <citation type="submission" date="2009-10" db="EMBL/GenBank/DDBJ databases">
        <title>Complete sequence of Bacillus selenitireducens MLS10.</title>
        <authorList>
            <consortium name="US DOE Joint Genome Institute"/>
            <person name="Lucas S."/>
            <person name="Copeland A."/>
            <person name="Lapidus A."/>
            <person name="Glavina del Rio T."/>
            <person name="Dalin E."/>
            <person name="Tice H."/>
            <person name="Bruce D."/>
            <person name="Goodwin L."/>
            <person name="Pitluck S."/>
            <person name="Sims D."/>
            <person name="Brettin T."/>
            <person name="Detter J.C."/>
            <person name="Han C."/>
            <person name="Larimer F."/>
            <person name="Land M."/>
            <person name="Hauser L."/>
            <person name="Kyrpides N."/>
            <person name="Ovchinnikova G."/>
            <person name="Stolz J."/>
        </authorList>
    </citation>
    <scope>NUCLEOTIDE SEQUENCE [LARGE SCALE GENOMIC DNA]</scope>
    <source>
        <strain evidence="5">MLS10</strain>
    </source>
</reference>
<dbReference type="KEGG" id="bse:Bsel_2937"/>
<dbReference type="RefSeq" id="WP_013173837.1">
    <property type="nucleotide sequence ID" value="NC_014219.1"/>
</dbReference>
<dbReference type="eggNOG" id="COG2207">
    <property type="taxonomic scope" value="Bacteria"/>
</dbReference>
<keyword evidence="3" id="KW-0804">Transcription</keyword>
<dbReference type="InterPro" id="IPR009057">
    <property type="entry name" value="Homeodomain-like_sf"/>
</dbReference>
<dbReference type="InterPro" id="IPR020449">
    <property type="entry name" value="Tscrpt_reg_AraC-type_HTH"/>
</dbReference>
<dbReference type="HOGENOM" id="CLU_000445_88_6_9"/>
<dbReference type="Gene3D" id="1.10.10.60">
    <property type="entry name" value="Homeodomain-like"/>
    <property type="match status" value="2"/>
</dbReference>
<dbReference type="SUPFAM" id="SSF51215">
    <property type="entry name" value="Regulatory protein AraC"/>
    <property type="match status" value="1"/>
</dbReference>
<evidence type="ECO:0000256" key="1">
    <source>
        <dbReference type="ARBA" id="ARBA00023015"/>
    </source>
</evidence>
<protein>
    <submittedName>
        <fullName evidence="5">Transcriptional regulator, AraC family</fullName>
    </submittedName>
</protein>
<evidence type="ECO:0000313" key="6">
    <source>
        <dbReference type="Proteomes" id="UP000000271"/>
    </source>
</evidence>
<dbReference type="SUPFAM" id="SSF46689">
    <property type="entry name" value="Homeodomain-like"/>
    <property type="match status" value="1"/>
</dbReference>
<dbReference type="AlphaFoldDB" id="D6XZS3"/>
<evidence type="ECO:0000313" key="5">
    <source>
        <dbReference type="EMBL" id="ADI00425.1"/>
    </source>
</evidence>
<gene>
    <name evidence="5" type="ordered locus">Bsel_2937</name>
</gene>
<keyword evidence="6" id="KW-1185">Reference proteome</keyword>
<organism evidence="5 6">
    <name type="scientific">Bacillus selenitireducens (strain ATCC 700615 / DSM 15326 / MLS10)</name>
    <dbReference type="NCBI Taxonomy" id="439292"/>
    <lineage>
        <taxon>Bacteria</taxon>
        <taxon>Bacillati</taxon>
        <taxon>Bacillota</taxon>
        <taxon>Bacilli</taxon>
        <taxon>Bacillales</taxon>
        <taxon>Bacillaceae</taxon>
        <taxon>Salisediminibacterium</taxon>
    </lineage>
</organism>
<dbReference type="InterPro" id="IPR037923">
    <property type="entry name" value="HTH-like"/>
</dbReference>
<dbReference type="OrthoDB" id="345364at2"/>
<feature type="domain" description="HTH araC/xylS-type" evidence="4">
    <location>
        <begin position="158"/>
        <end position="256"/>
    </location>
</feature>
<evidence type="ECO:0000256" key="3">
    <source>
        <dbReference type="ARBA" id="ARBA00023163"/>
    </source>
</evidence>
<dbReference type="GO" id="GO:0003700">
    <property type="term" value="F:DNA-binding transcription factor activity"/>
    <property type="evidence" value="ECO:0007669"/>
    <property type="project" value="InterPro"/>
</dbReference>
<dbReference type="Proteomes" id="UP000000271">
    <property type="component" value="Chromosome"/>
</dbReference>
<keyword evidence="2" id="KW-0238">DNA-binding</keyword>
<dbReference type="STRING" id="439292.Bsel_2937"/>
<evidence type="ECO:0000256" key="2">
    <source>
        <dbReference type="ARBA" id="ARBA00023125"/>
    </source>
</evidence>
<keyword evidence="1" id="KW-0805">Transcription regulation</keyword>
<dbReference type="PANTHER" id="PTHR43280:SF2">
    <property type="entry name" value="HTH-TYPE TRANSCRIPTIONAL REGULATOR EXSA"/>
    <property type="match status" value="1"/>
</dbReference>
<dbReference type="InterPro" id="IPR018060">
    <property type="entry name" value="HTH_AraC"/>
</dbReference>
<dbReference type="PANTHER" id="PTHR43280">
    <property type="entry name" value="ARAC-FAMILY TRANSCRIPTIONAL REGULATOR"/>
    <property type="match status" value="1"/>
</dbReference>
<evidence type="ECO:0000259" key="4">
    <source>
        <dbReference type="PROSITE" id="PS01124"/>
    </source>
</evidence>
<dbReference type="GO" id="GO:0043565">
    <property type="term" value="F:sequence-specific DNA binding"/>
    <property type="evidence" value="ECO:0007669"/>
    <property type="project" value="InterPro"/>
</dbReference>
<dbReference type="SMART" id="SM00342">
    <property type="entry name" value="HTH_ARAC"/>
    <property type="match status" value="1"/>
</dbReference>
<dbReference type="Pfam" id="PF12833">
    <property type="entry name" value="HTH_18"/>
    <property type="match status" value="1"/>
</dbReference>
<sequence>MGVNIRFSGYAHHRKGYHEDRKTPLLQYLVRLQVEGHATIRSNGKTYPISQGDLYLGRKGDHYSIDTPAGQDSTDYHIFCDGSWVAEWFHQPGLPVVHNIRLDDKLLSLWRHLSIEQRRPDAGETPELSVYLLKALFVMLKQSVNDETSGNERPFIVTKMMRTIEELAASKFQVEDVAASAGLSVSRASHLFKEHTGQSMIDYAQEIRLNMAVNQMQYTSMTLEHIAESCGFGSYVYFHRIFKHHYGKSPGQFRKMN</sequence>
<proteinExistence type="predicted"/>
<dbReference type="Pfam" id="PF02311">
    <property type="entry name" value="AraC_binding"/>
    <property type="match status" value="1"/>
</dbReference>
<name>D6XZS3_BACIE</name>
<dbReference type="EMBL" id="CP001791">
    <property type="protein sequence ID" value="ADI00425.1"/>
    <property type="molecule type" value="Genomic_DNA"/>
</dbReference>
<dbReference type="PRINTS" id="PR00032">
    <property type="entry name" value="HTHARAC"/>
</dbReference>
<dbReference type="PROSITE" id="PS01124">
    <property type="entry name" value="HTH_ARAC_FAMILY_2"/>
    <property type="match status" value="1"/>
</dbReference>
<accession>D6XZS3</accession>